<sequence length="381" mass="45128">MLGLFDVIKDQLKPKFGSICIDNWVFKLHYRATCIIFFIATILVTSREYIGEHIKCITDMSSPGFEKVIETFCFFTTTFTVVDDTEMDFFRYGFNGHRGILPYGIGSKQPIRKHMYYQWVPFLLFGQAIMFYLTHLFWKKMENNRIHKLVTGLANSRFALLDKEVNIDNHSIPTKENKKACIQRIREEFLQRIRLNKSWAWWFMFFEVLNVVHVGFQFYVTNKFLGNLFSTLGRDVVQNGSKVLDEVFPKVTKCTFHKYGPSGSIQVHDALCIMALNIINEKIYLFLWFWFMILFGASCLIVVWRVLSMFLYSRSVGFNQIIFGHTARGKLYPWHLQMVIKRCNYPDWLLLRYLSKNMDGLAFKDLFLNIYEELEERKPLF</sequence>
<feature type="transmembrane region" description="Helical" evidence="12">
    <location>
        <begin position="116"/>
        <end position="138"/>
    </location>
</feature>
<dbReference type="PANTHER" id="PTHR11893">
    <property type="entry name" value="INNEXIN"/>
    <property type="match status" value="1"/>
</dbReference>
<evidence type="ECO:0000256" key="3">
    <source>
        <dbReference type="ARBA" id="ARBA00022448"/>
    </source>
</evidence>
<comment type="caution">
    <text evidence="13">The sequence shown here is derived from an EMBL/GenBank/DDBJ whole genome shotgun (WGS) entry which is preliminary data.</text>
</comment>
<keyword evidence="11 12" id="KW-0407">Ion channel</keyword>
<organism evidence="13 14">
    <name type="scientific">Zophobas morio</name>
    <dbReference type="NCBI Taxonomy" id="2755281"/>
    <lineage>
        <taxon>Eukaryota</taxon>
        <taxon>Metazoa</taxon>
        <taxon>Ecdysozoa</taxon>
        <taxon>Arthropoda</taxon>
        <taxon>Hexapoda</taxon>
        <taxon>Insecta</taxon>
        <taxon>Pterygota</taxon>
        <taxon>Neoptera</taxon>
        <taxon>Endopterygota</taxon>
        <taxon>Coleoptera</taxon>
        <taxon>Polyphaga</taxon>
        <taxon>Cucujiformia</taxon>
        <taxon>Tenebrionidae</taxon>
        <taxon>Zophobas</taxon>
    </lineage>
</organism>
<comment type="caution">
    <text evidence="12">Lacks conserved residue(s) required for the propagation of feature annotation.</text>
</comment>
<accession>A0AA38HPG7</accession>
<keyword evidence="10 12" id="KW-0472">Membrane</keyword>
<proteinExistence type="inferred from homology"/>
<dbReference type="GO" id="GO:0005243">
    <property type="term" value="F:gap junction channel activity"/>
    <property type="evidence" value="ECO:0007669"/>
    <property type="project" value="TreeGrafter"/>
</dbReference>
<dbReference type="EMBL" id="JALNTZ010000009">
    <property type="protein sequence ID" value="KAJ3640676.1"/>
    <property type="molecule type" value="Genomic_DNA"/>
</dbReference>
<evidence type="ECO:0000313" key="14">
    <source>
        <dbReference type="Proteomes" id="UP001168821"/>
    </source>
</evidence>
<evidence type="ECO:0000256" key="10">
    <source>
        <dbReference type="ARBA" id="ARBA00023136"/>
    </source>
</evidence>
<evidence type="ECO:0000313" key="13">
    <source>
        <dbReference type="EMBL" id="KAJ3640676.1"/>
    </source>
</evidence>
<dbReference type="Pfam" id="PF00876">
    <property type="entry name" value="Innexin"/>
    <property type="match status" value="1"/>
</dbReference>
<dbReference type="GO" id="GO:0034220">
    <property type="term" value="P:monoatomic ion transmembrane transport"/>
    <property type="evidence" value="ECO:0007669"/>
    <property type="project" value="UniProtKB-KW"/>
</dbReference>
<dbReference type="GO" id="GO:0005886">
    <property type="term" value="C:plasma membrane"/>
    <property type="evidence" value="ECO:0007669"/>
    <property type="project" value="UniProtKB-SubCell"/>
</dbReference>
<feature type="transmembrane region" description="Helical" evidence="12">
    <location>
        <begin position="199"/>
        <end position="220"/>
    </location>
</feature>
<evidence type="ECO:0000256" key="9">
    <source>
        <dbReference type="ARBA" id="ARBA00023065"/>
    </source>
</evidence>
<keyword evidence="14" id="KW-1185">Reference proteome</keyword>
<keyword evidence="5 12" id="KW-0812">Transmembrane</keyword>
<evidence type="ECO:0000256" key="2">
    <source>
        <dbReference type="ARBA" id="ARBA00004651"/>
    </source>
</evidence>
<evidence type="ECO:0000256" key="5">
    <source>
        <dbReference type="ARBA" id="ARBA00022692"/>
    </source>
</evidence>
<gene>
    <name evidence="12" type="primary">inx</name>
    <name evidence="13" type="ORF">Zmor_027222</name>
</gene>
<dbReference type="Proteomes" id="UP001168821">
    <property type="component" value="Unassembled WGS sequence"/>
</dbReference>
<dbReference type="PANTHER" id="PTHR11893:SF38">
    <property type="entry name" value="INNEXIN INX7"/>
    <property type="match status" value="1"/>
</dbReference>
<keyword evidence="7" id="KW-0965">Cell junction</keyword>
<evidence type="ECO:0000256" key="1">
    <source>
        <dbReference type="ARBA" id="ARBA00004610"/>
    </source>
</evidence>
<evidence type="ECO:0000256" key="7">
    <source>
        <dbReference type="ARBA" id="ARBA00022949"/>
    </source>
</evidence>
<dbReference type="AlphaFoldDB" id="A0AA38HPG7"/>
<dbReference type="GO" id="GO:0005921">
    <property type="term" value="C:gap junction"/>
    <property type="evidence" value="ECO:0007669"/>
    <property type="project" value="UniProtKB-SubCell"/>
</dbReference>
<comment type="subcellular location">
    <subcellularLocation>
        <location evidence="1">Cell junction</location>
        <location evidence="1">Gap junction</location>
    </subcellularLocation>
    <subcellularLocation>
        <location evidence="2 12">Cell membrane</location>
        <topology evidence="2 12">Multi-pass membrane protein</topology>
    </subcellularLocation>
</comment>
<comment type="function">
    <text evidence="12">Structural component of the gap junctions.</text>
</comment>
<protein>
    <recommendedName>
        <fullName evidence="12">Innexin</fullName>
    </recommendedName>
</protein>
<comment type="similarity">
    <text evidence="12">Belongs to the pannexin family.</text>
</comment>
<dbReference type="GO" id="GO:0007602">
    <property type="term" value="P:phototransduction"/>
    <property type="evidence" value="ECO:0007669"/>
    <property type="project" value="TreeGrafter"/>
</dbReference>
<keyword evidence="4" id="KW-1003">Cell membrane</keyword>
<keyword evidence="6" id="KW-0303">Gap junction</keyword>
<keyword evidence="3 12" id="KW-0813">Transport</keyword>
<keyword evidence="8 12" id="KW-1133">Transmembrane helix</keyword>
<dbReference type="InterPro" id="IPR000990">
    <property type="entry name" value="Innexin"/>
</dbReference>
<name>A0AA38HPG7_9CUCU</name>
<feature type="transmembrane region" description="Helical" evidence="12">
    <location>
        <begin position="283"/>
        <end position="307"/>
    </location>
</feature>
<evidence type="ECO:0000256" key="4">
    <source>
        <dbReference type="ARBA" id="ARBA00022475"/>
    </source>
</evidence>
<dbReference type="PRINTS" id="PR01262">
    <property type="entry name" value="INNEXIN"/>
</dbReference>
<evidence type="ECO:0000256" key="12">
    <source>
        <dbReference type="RuleBase" id="RU010713"/>
    </source>
</evidence>
<evidence type="ECO:0000256" key="11">
    <source>
        <dbReference type="ARBA" id="ARBA00023303"/>
    </source>
</evidence>
<reference evidence="13" key="1">
    <citation type="journal article" date="2023" name="G3 (Bethesda)">
        <title>Whole genome assemblies of Zophobas morio and Tenebrio molitor.</title>
        <authorList>
            <person name="Kaur S."/>
            <person name="Stinson S.A."/>
            <person name="diCenzo G.C."/>
        </authorList>
    </citation>
    <scope>NUCLEOTIDE SEQUENCE</scope>
    <source>
        <strain evidence="13">QUZm001</strain>
    </source>
</reference>
<keyword evidence="9 12" id="KW-0406">Ion transport</keyword>
<dbReference type="PROSITE" id="PS51013">
    <property type="entry name" value="PANNEXIN"/>
    <property type="match status" value="1"/>
</dbReference>
<evidence type="ECO:0000256" key="8">
    <source>
        <dbReference type="ARBA" id="ARBA00022989"/>
    </source>
</evidence>
<evidence type="ECO:0000256" key="6">
    <source>
        <dbReference type="ARBA" id="ARBA00022868"/>
    </source>
</evidence>